<evidence type="ECO:0000313" key="2">
    <source>
        <dbReference type="EMBL" id="EBA08581.1"/>
    </source>
</evidence>
<reference evidence="2 3" key="1">
    <citation type="submission" date="2006-06" db="EMBL/GenBank/DDBJ databases">
        <authorList>
            <person name="Moran M.A."/>
            <person name="Ferriera S."/>
            <person name="Johnson J."/>
            <person name="Kravitz S."/>
            <person name="Beeson K."/>
            <person name="Sutton G."/>
            <person name="Rogers Y.-H."/>
            <person name="Friedman R."/>
            <person name="Frazier M."/>
            <person name="Venter J.C."/>
        </authorList>
    </citation>
    <scope>NUCLEOTIDE SEQUENCE [LARGE SCALE GENOMIC DNA]</scope>
    <source>
        <strain evidence="2 3">E-37</strain>
    </source>
</reference>
<name>A3K322_SAGS3</name>
<dbReference type="EMBL" id="AAYA01000005">
    <property type="protein sequence ID" value="EBA08581.1"/>
    <property type="molecule type" value="Genomic_DNA"/>
</dbReference>
<proteinExistence type="predicted"/>
<keyword evidence="2" id="KW-0966">Cell projection</keyword>
<gene>
    <name evidence="2" type="ORF">SSE37_17253</name>
</gene>
<keyword evidence="2" id="KW-0969">Cilium</keyword>
<sequence length="110" mass="12233">MSDQTVELRLAPEELGRIRMYLHSGEHGIVVNIQADRTETLDLMRRHVDELARNLADAGYENAGFTFGDDQRQRDTSLGDPLDLVPAVDEELAPLPSIETDGADGLDIRM</sequence>
<dbReference type="InterPro" id="IPR021136">
    <property type="entry name" value="Flagellar_hook_control-like_C"/>
</dbReference>
<keyword evidence="3" id="KW-1185">Reference proteome</keyword>
<dbReference type="Proteomes" id="UP000005713">
    <property type="component" value="Unassembled WGS sequence"/>
</dbReference>
<dbReference type="eggNOG" id="COG3144">
    <property type="taxonomic scope" value="Bacteria"/>
</dbReference>
<dbReference type="AlphaFoldDB" id="A3K322"/>
<accession>A3K322</accession>
<evidence type="ECO:0000259" key="1">
    <source>
        <dbReference type="Pfam" id="PF02120"/>
    </source>
</evidence>
<dbReference type="Gene3D" id="3.30.750.140">
    <property type="match status" value="1"/>
</dbReference>
<feature type="domain" description="Flagellar hook-length control protein-like C-terminal" evidence="1">
    <location>
        <begin position="4"/>
        <end position="73"/>
    </location>
</feature>
<dbReference type="CDD" id="cd17470">
    <property type="entry name" value="T3SS_Flik_C"/>
    <property type="match status" value="1"/>
</dbReference>
<dbReference type="Pfam" id="PF02120">
    <property type="entry name" value="Flg_hook"/>
    <property type="match status" value="1"/>
</dbReference>
<keyword evidence="2" id="KW-0282">Flagellum</keyword>
<organism evidence="2 3">
    <name type="scientific">Sagittula stellata (strain ATCC 700073 / DSM 11524 / E-37)</name>
    <dbReference type="NCBI Taxonomy" id="388399"/>
    <lineage>
        <taxon>Bacteria</taxon>
        <taxon>Pseudomonadati</taxon>
        <taxon>Pseudomonadota</taxon>
        <taxon>Alphaproteobacteria</taxon>
        <taxon>Rhodobacterales</taxon>
        <taxon>Roseobacteraceae</taxon>
        <taxon>Sagittula</taxon>
    </lineage>
</organism>
<dbReference type="InterPro" id="IPR038610">
    <property type="entry name" value="FliK-like_C_sf"/>
</dbReference>
<protein>
    <submittedName>
        <fullName evidence="2">Flagellar hook-length control protein</fullName>
    </submittedName>
</protein>
<evidence type="ECO:0000313" key="3">
    <source>
        <dbReference type="Proteomes" id="UP000005713"/>
    </source>
</evidence>
<comment type="caution">
    <text evidence="2">The sequence shown here is derived from an EMBL/GenBank/DDBJ whole genome shotgun (WGS) entry which is preliminary data.</text>
</comment>